<dbReference type="GO" id="GO:0046872">
    <property type="term" value="F:metal ion binding"/>
    <property type="evidence" value="ECO:0007669"/>
    <property type="project" value="UniProtKB-KW"/>
</dbReference>
<dbReference type="PANTHER" id="PTHR11358">
    <property type="entry name" value="ARGINASE/AGMATINASE"/>
    <property type="match status" value="1"/>
</dbReference>
<evidence type="ECO:0000313" key="7">
    <source>
        <dbReference type="Proteomes" id="UP000288212"/>
    </source>
</evidence>
<sequence>MTTLNTYWQPTVVANFLHTRAGETRIGESLTVLAALTDEALQAVAATKLEHTPSARPIALLGVPESIGPRANLGRGGAEQGWQAFLQQFLNMQDSGRLPLTQLVLAGSVDCADLQAASLELNPAEASQLGELRQLCQQLDTRVQAVVQQLFAHGYEVILIGGGHNNALPLLQGLASAQASQVAAVNLDPHSDFRPLEGRHSGNGFSYAHHQGVLAHYQVVGLHEAKNSKATLDQLDDAGFGYIRAQQLQQLSMRKVMPSVVRSVVEWALPFGIELDVDAIMQAPASALNFTGVNFDEACSFVRELAALPQVRYLHLAEAAPSCHPAGFETGTRAAGQLLSELVLTYLIARNPQ</sequence>
<dbReference type="GO" id="GO:0008783">
    <property type="term" value="F:agmatinase activity"/>
    <property type="evidence" value="ECO:0007669"/>
    <property type="project" value="TreeGrafter"/>
</dbReference>
<evidence type="ECO:0000256" key="4">
    <source>
        <dbReference type="ARBA" id="ARBA00023211"/>
    </source>
</evidence>
<evidence type="ECO:0000256" key="5">
    <source>
        <dbReference type="PROSITE-ProRule" id="PRU00742"/>
    </source>
</evidence>
<dbReference type="InterPro" id="IPR006035">
    <property type="entry name" value="Ureohydrolase"/>
</dbReference>
<keyword evidence="4" id="KW-0464">Manganese</keyword>
<dbReference type="GO" id="GO:0033389">
    <property type="term" value="P:putrescine biosynthetic process from arginine, via agmatine"/>
    <property type="evidence" value="ECO:0007669"/>
    <property type="project" value="TreeGrafter"/>
</dbReference>
<dbReference type="Pfam" id="PF00491">
    <property type="entry name" value="Arginase"/>
    <property type="match status" value="1"/>
</dbReference>
<dbReference type="Proteomes" id="UP000288212">
    <property type="component" value="Unassembled WGS sequence"/>
</dbReference>
<comment type="caution">
    <text evidence="6">The sequence shown here is derived from an EMBL/GenBank/DDBJ whole genome shotgun (WGS) entry which is preliminary data.</text>
</comment>
<reference evidence="6 7" key="1">
    <citation type="journal article" date="2011" name="Front. Microbiol.">
        <title>Genomic signatures of strain selection and enhancement in Bacillus atrophaeus var. globigii, a historical biowarfare simulant.</title>
        <authorList>
            <person name="Gibbons H.S."/>
            <person name="Broomall S.M."/>
            <person name="McNew L.A."/>
            <person name="Daligault H."/>
            <person name="Chapman C."/>
            <person name="Bruce D."/>
            <person name="Karavis M."/>
            <person name="Krepps M."/>
            <person name="McGregor P.A."/>
            <person name="Hong C."/>
            <person name="Park K.H."/>
            <person name="Akmal A."/>
            <person name="Feldman A."/>
            <person name="Lin J.S."/>
            <person name="Chang W.E."/>
            <person name="Higgs B.W."/>
            <person name="Demirev P."/>
            <person name="Lindquist J."/>
            <person name="Liem A."/>
            <person name="Fochler E."/>
            <person name="Read T.D."/>
            <person name="Tapia R."/>
            <person name="Johnson S."/>
            <person name="Bishop-Lilly K.A."/>
            <person name="Detter C."/>
            <person name="Han C."/>
            <person name="Sozhamannan S."/>
            <person name="Rosenzweig C.N."/>
            <person name="Skowronski E.W."/>
        </authorList>
    </citation>
    <scope>NUCLEOTIDE SEQUENCE [LARGE SCALE GENOMIC DNA]</scope>
    <source>
        <strain evidence="6 7">AK5</strain>
    </source>
</reference>
<comment type="similarity">
    <text evidence="5">Belongs to the arginase family.</text>
</comment>
<evidence type="ECO:0000256" key="2">
    <source>
        <dbReference type="ARBA" id="ARBA00022801"/>
    </source>
</evidence>
<evidence type="ECO:0000313" key="6">
    <source>
        <dbReference type="EMBL" id="RUO18875.1"/>
    </source>
</evidence>
<keyword evidence="3" id="KW-0369">Histidine metabolism</keyword>
<gene>
    <name evidence="6" type="ORF">CWE06_09785</name>
</gene>
<evidence type="ECO:0000256" key="3">
    <source>
        <dbReference type="ARBA" id="ARBA00022808"/>
    </source>
</evidence>
<dbReference type="Gene3D" id="3.40.800.10">
    <property type="entry name" value="Ureohydrolase domain"/>
    <property type="match status" value="1"/>
</dbReference>
<keyword evidence="7" id="KW-1185">Reference proteome</keyword>
<dbReference type="EMBL" id="PIPI01000007">
    <property type="protein sequence ID" value="RUO18875.1"/>
    <property type="molecule type" value="Genomic_DNA"/>
</dbReference>
<organism evidence="6 7">
    <name type="scientific">Aliidiomarina haloalkalitolerans</name>
    <dbReference type="NCBI Taxonomy" id="859059"/>
    <lineage>
        <taxon>Bacteria</taxon>
        <taxon>Pseudomonadati</taxon>
        <taxon>Pseudomonadota</taxon>
        <taxon>Gammaproteobacteria</taxon>
        <taxon>Alteromonadales</taxon>
        <taxon>Idiomarinaceae</taxon>
        <taxon>Aliidiomarina</taxon>
    </lineage>
</organism>
<name>A0A432VRG1_9GAMM</name>
<dbReference type="OrthoDB" id="9788689at2"/>
<dbReference type="PROSITE" id="PS51409">
    <property type="entry name" value="ARGINASE_2"/>
    <property type="match status" value="1"/>
</dbReference>
<dbReference type="SUPFAM" id="SSF52768">
    <property type="entry name" value="Arginase/deacetylase"/>
    <property type="match status" value="1"/>
</dbReference>
<dbReference type="PANTHER" id="PTHR11358:SF35">
    <property type="entry name" value="FORMIMIDOYLGLUTAMASE"/>
    <property type="match status" value="1"/>
</dbReference>
<dbReference type="AlphaFoldDB" id="A0A432VRG1"/>
<dbReference type="InterPro" id="IPR023696">
    <property type="entry name" value="Ureohydrolase_dom_sf"/>
</dbReference>
<evidence type="ECO:0000256" key="1">
    <source>
        <dbReference type="ARBA" id="ARBA00022723"/>
    </source>
</evidence>
<keyword evidence="2" id="KW-0378">Hydrolase</keyword>
<protein>
    <submittedName>
        <fullName evidence="6">Arginase</fullName>
    </submittedName>
</protein>
<dbReference type="CDD" id="cd09988">
    <property type="entry name" value="Formimidoylglutamase"/>
    <property type="match status" value="1"/>
</dbReference>
<accession>A0A432VRG1</accession>
<keyword evidence="1" id="KW-0479">Metal-binding</keyword>
<dbReference type="GO" id="GO:0006547">
    <property type="term" value="P:L-histidine metabolic process"/>
    <property type="evidence" value="ECO:0007669"/>
    <property type="project" value="UniProtKB-KW"/>
</dbReference>
<proteinExistence type="inferred from homology"/>
<dbReference type="RefSeq" id="WP_126793599.1">
    <property type="nucleotide sequence ID" value="NZ_PIPI01000007.1"/>
</dbReference>